<keyword evidence="1" id="KW-1015">Disulfide bond</keyword>
<keyword evidence="3" id="KW-0812">Transmembrane</keyword>
<dbReference type="InterPro" id="IPR000436">
    <property type="entry name" value="Sushi_SCR_CCP_dom"/>
</dbReference>
<dbReference type="SUPFAM" id="SSF57535">
    <property type="entry name" value="Complement control module/SCR domain"/>
    <property type="match status" value="1"/>
</dbReference>
<organism evidence="5 6">
    <name type="scientific">Macrostomum lignano</name>
    <dbReference type="NCBI Taxonomy" id="282301"/>
    <lineage>
        <taxon>Eukaryota</taxon>
        <taxon>Metazoa</taxon>
        <taxon>Spiralia</taxon>
        <taxon>Lophotrochozoa</taxon>
        <taxon>Platyhelminthes</taxon>
        <taxon>Rhabditophora</taxon>
        <taxon>Macrostomorpha</taxon>
        <taxon>Macrostomida</taxon>
        <taxon>Macrostomidae</taxon>
        <taxon>Macrostomum</taxon>
    </lineage>
</organism>
<keyword evidence="3" id="KW-1133">Transmembrane helix</keyword>
<dbReference type="Gene3D" id="2.10.70.10">
    <property type="entry name" value="Complement Module, domain 1"/>
    <property type="match status" value="1"/>
</dbReference>
<dbReference type="PANTHER" id="PTHR45713:SF6">
    <property type="entry name" value="F5_8 TYPE C DOMAIN-CONTAINING PROTEIN"/>
    <property type="match status" value="1"/>
</dbReference>
<evidence type="ECO:0000256" key="1">
    <source>
        <dbReference type="ARBA" id="ARBA00023157"/>
    </source>
</evidence>
<keyword evidence="5" id="KW-1185">Reference proteome</keyword>
<sequence length="634" mass="70930">LWPAPRECASSRAAVRHPLSARLLQEQRQPLAKTPAATPTPEGLLPHQAFCLANGTFAYGSIEPCYPIRCNATILKSDMRIPHVMPYADTLVHEFYNYTHQFSVNCKKGYVSYKNSSVITGEIACDQSFRDPTQGEWSPPDLNTCTAVKCDDISTVISSQAAPYKAENRDDQKSYGEFQQSSFPFYPNLVSVKCRQIGYFFEDRQFEKLLRCGLANGSLIKAQWYGAQGTDLQRLKTLQCTHRIIRRTADAAAIVKNAQYKAKTTVKYGNGTVAIVPAIEVNLPETYPYATEISFTCENGTETGVGEPALFCKADGQWNTSDLPECIKKSEALQLQGNQKHYVPPAKEAGNAGSVGAVVIMIVVVFCVLVVILDLSTSAIECGSRCTERSGCFGFAFVRELCRLFAFDAFFGSWTVSEPDTAVFTRPLKMERLQLQNCSQSTLYKNASCSNAIDGNTDQNFKNGYCCMHTGCGSGRQEWWTASLPAASFVSDLIIYNRLDNNQAKRLNVFSIQLDGVTCVERNETFPFAIGNFSCSRFGSQLTVINDFDQCLSICEIQVFGFSYPPSSKEMSEEDAESMAALEALADMDELEMTDEKAAELQKKWRIRLRRIRWRKVYRYARAAYRIYRHLHGK</sequence>
<dbReference type="WBParaSite" id="maker-uti_cns_0047182-snap-gene-0.2-mRNA-1">
    <property type="protein sequence ID" value="maker-uti_cns_0047182-snap-gene-0.2-mRNA-1"/>
    <property type="gene ID" value="maker-uti_cns_0047182-snap-gene-0.2"/>
</dbReference>
<protein>
    <submittedName>
        <fullName evidence="6">Sushi domain-containing protein</fullName>
    </submittedName>
</protein>
<dbReference type="PROSITE" id="PS50923">
    <property type="entry name" value="SUSHI"/>
    <property type="match status" value="1"/>
</dbReference>
<name>A0A1I8JEL3_9PLAT</name>
<keyword evidence="2" id="KW-0768">Sushi</keyword>
<dbReference type="CDD" id="cd00033">
    <property type="entry name" value="CCP"/>
    <property type="match status" value="1"/>
</dbReference>
<evidence type="ECO:0000259" key="4">
    <source>
        <dbReference type="PROSITE" id="PS50923"/>
    </source>
</evidence>
<dbReference type="PANTHER" id="PTHR45713">
    <property type="entry name" value="FTP DOMAIN-CONTAINING PROTEIN"/>
    <property type="match status" value="1"/>
</dbReference>
<dbReference type="Pfam" id="PF00084">
    <property type="entry name" value="Sushi"/>
    <property type="match status" value="1"/>
</dbReference>
<evidence type="ECO:0000256" key="2">
    <source>
        <dbReference type="PROSITE-ProRule" id="PRU00302"/>
    </source>
</evidence>
<evidence type="ECO:0000256" key="3">
    <source>
        <dbReference type="SAM" id="Phobius"/>
    </source>
</evidence>
<dbReference type="AlphaFoldDB" id="A0A1I8JEL3"/>
<dbReference type="SUPFAM" id="SSF49785">
    <property type="entry name" value="Galactose-binding domain-like"/>
    <property type="match status" value="1"/>
</dbReference>
<comment type="caution">
    <text evidence="2">Lacks conserved residue(s) required for the propagation of feature annotation.</text>
</comment>
<feature type="domain" description="Sushi" evidence="4">
    <location>
        <begin position="272"/>
        <end position="328"/>
    </location>
</feature>
<dbReference type="InterPro" id="IPR051941">
    <property type="entry name" value="BG_Antigen-Binding_Lectin"/>
</dbReference>
<dbReference type="Proteomes" id="UP000095280">
    <property type="component" value="Unplaced"/>
</dbReference>
<keyword evidence="3" id="KW-0472">Membrane</keyword>
<accession>A0A1I8JEL3</accession>
<dbReference type="InterPro" id="IPR008979">
    <property type="entry name" value="Galactose-bd-like_sf"/>
</dbReference>
<evidence type="ECO:0000313" key="5">
    <source>
        <dbReference type="Proteomes" id="UP000095280"/>
    </source>
</evidence>
<dbReference type="Gene3D" id="2.60.120.260">
    <property type="entry name" value="Galactose-binding domain-like"/>
    <property type="match status" value="1"/>
</dbReference>
<evidence type="ECO:0000313" key="6">
    <source>
        <dbReference type="WBParaSite" id="maker-uti_cns_0047182-snap-gene-0.2-mRNA-1"/>
    </source>
</evidence>
<reference evidence="6" key="1">
    <citation type="submission" date="2016-11" db="UniProtKB">
        <authorList>
            <consortium name="WormBaseParasite"/>
        </authorList>
    </citation>
    <scope>IDENTIFICATION</scope>
</reference>
<dbReference type="InterPro" id="IPR035976">
    <property type="entry name" value="Sushi/SCR/CCP_sf"/>
</dbReference>
<feature type="transmembrane region" description="Helical" evidence="3">
    <location>
        <begin position="355"/>
        <end position="375"/>
    </location>
</feature>
<proteinExistence type="predicted"/>